<organism evidence="1 2">
    <name type="scientific">Brevundimonas vesicularis</name>
    <name type="common">Pseudomonas vesicularis</name>
    <dbReference type="NCBI Taxonomy" id="41276"/>
    <lineage>
        <taxon>Bacteria</taxon>
        <taxon>Pseudomonadati</taxon>
        <taxon>Pseudomonadota</taxon>
        <taxon>Alphaproteobacteria</taxon>
        <taxon>Caulobacterales</taxon>
        <taxon>Caulobacteraceae</taxon>
        <taxon>Brevundimonas</taxon>
    </lineage>
</organism>
<dbReference type="EMBL" id="JAMYEC010000002">
    <property type="protein sequence ID" value="MDX2334109.1"/>
    <property type="molecule type" value="Genomic_DNA"/>
</dbReference>
<evidence type="ECO:0000313" key="2">
    <source>
        <dbReference type="Proteomes" id="UP001272940"/>
    </source>
</evidence>
<sequence>MILSILTGGIDLPKVSNEVASLRLASENTNAALADHIVKANARMTTIERVQSDNTAQCQIRMNCLQDLISSRALAEDVETLRLKLDRRDGEFHSRTMVLSSDIAALRATVAGLSAKVEALTAAKLSEVKARKAPAKK</sequence>
<proteinExistence type="predicted"/>
<accession>A0ABU4KMV2</accession>
<dbReference type="RefSeq" id="WP_319078520.1">
    <property type="nucleotide sequence ID" value="NZ_JAMYEC010000002.1"/>
</dbReference>
<protein>
    <submittedName>
        <fullName evidence="1">Uncharacterized protein</fullName>
    </submittedName>
</protein>
<comment type="caution">
    <text evidence="1">The sequence shown here is derived from an EMBL/GenBank/DDBJ whole genome shotgun (WGS) entry which is preliminary data.</text>
</comment>
<evidence type="ECO:0000313" key="1">
    <source>
        <dbReference type="EMBL" id="MDX2334109.1"/>
    </source>
</evidence>
<gene>
    <name evidence="1" type="ORF">NJD11_04045</name>
</gene>
<keyword evidence="2" id="KW-1185">Reference proteome</keyword>
<reference evidence="1 2" key="1">
    <citation type="journal article" date="2023" name="FEMS Microbes">
        <title>Whole genomes of deep-sea sponge-associated bacteria exhibit high novel natural product potential.</title>
        <authorList>
            <person name="Hesketh-Best P.J."/>
            <person name="January G.G."/>
            <person name="Koch M.J."/>
            <person name="Warburton P.J."/>
            <person name="Howell K.L."/>
            <person name="Upton M."/>
        </authorList>
    </citation>
    <scope>NUCLEOTIDE SEQUENCE [LARGE SCALE GENOMIC DNA]</scope>
    <source>
        <strain evidence="1 2">PC206-O</strain>
    </source>
</reference>
<dbReference type="Proteomes" id="UP001272940">
    <property type="component" value="Unassembled WGS sequence"/>
</dbReference>
<name>A0ABU4KMV2_BREVE</name>